<keyword evidence="2" id="KW-1185">Reference proteome</keyword>
<accession>A0A2J7PGP7</accession>
<sequence length="106" mass="12426">MRKVSSRWVPRILADDHKAARMAVCQAMLTRDEGMNGTFCSSTVTMDETRMPFFNPLLHQQFSSGQNRLLQKRSQRPWNHGINVVKNVHDCRDITLKSDRRFKFFV</sequence>
<gene>
    <name evidence="1" type="ORF">B7P43_G17002</name>
</gene>
<evidence type="ECO:0000313" key="1">
    <source>
        <dbReference type="EMBL" id="PNF15501.1"/>
    </source>
</evidence>
<comment type="caution">
    <text evidence="1">The sequence shown here is derived from an EMBL/GenBank/DDBJ whole genome shotgun (WGS) entry which is preliminary data.</text>
</comment>
<dbReference type="AlphaFoldDB" id="A0A2J7PGP7"/>
<dbReference type="InterPro" id="IPR036397">
    <property type="entry name" value="RNaseH_sf"/>
</dbReference>
<dbReference type="Proteomes" id="UP000235965">
    <property type="component" value="Unassembled WGS sequence"/>
</dbReference>
<dbReference type="GO" id="GO:0003676">
    <property type="term" value="F:nucleic acid binding"/>
    <property type="evidence" value="ECO:0007669"/>
    <property type="project" value="InterPro"/>
</dbReference>
<dbReference type="InParanoid" id="A0A2J7PGP7"/>
<dbReference type="EMBL" id="NEVH01025174">
    <property type="protein sequence ID" value="PNF15501.1"/>
    <property type="molecule type" value="Genomic_DNA"/>
</dbReference>
<proteinExistence type="predicted"/>
<dbReference type="Gene3D" id="3.30.420.10">
    <property type="entry name" value="Ribonuclease H-like superfamily/Ribonuclease H"/>
    <property type="match status" value="1"/>
</dbReference>
<protein>
    <submittedName>
        <fullName evidence="1">Uncharacterized protein</fullName>
    </submittedName>
</protein>
<evidence type="ECO:0000313" key="2">
    <source>
        <dbReference type="Proteomes" id="UP000235965"/>
    </source>
</evidence>
<reference evidence="1 2" key="1">
    <citation type="submission" date="2017-12" db="EMBL/GenBank/DDBJ databases">
        <title>Hemimetabolous genomes reveal molecular basis of termite eusociality.</title>
        <authorList>
            <person name="Harrison M.C."/>
            <person name="Jongepier E."/>
            <person name="Robertson H.M."/>
            <person name="Arning N."/>
            <person name="Bitard-Feildel T."/>
            <person name="Chao H."/>
            <person name="Childers C.P."/>
            <person name="Dinh H."/>
            <person name="Doddapaneni H."/>
            <person name="Dugan S."/>
            <person name="Gowin J."/>
            <person name="Greiner C."/>
            <person name="Han Y."/>
            <person name="Hu H."/>
            <person name="Hughes D.S.T."/>
            <person name="Huylmans A.-K."/>
            <person name="Kemena C."/>
            <person name="Kremer L.P.M."/>
            <person name="Lee S.L."/>
            <person name="Lopez-Ezquerra A."/>
            <person name="Mallet L."/>
            <person name="Monroy-Kuhn J.M."/>
            <person name="Moser A."/>
            <person name="Murali S.C."/>
            <person name="Muzny D.M."/>
            <person name="Otani S."/>
            <person name="Piulachs M.-D."/>
            <person name="Poelchau M."/>
            <person name="Qu J."/>
            <person name="Schaub F."/>
            <person name="Wada-Katsumata A."/>
            <person name="Worley K.C."/>
            <person name="Xie Q."/>
            <person name="Ylla G."/>
            <person name="Poulsen M."/>
            <person name="Gibbs R.A."/>
            <person name="Schal C."/>
            <person name="Richards S."/>
            <person name="Belles X."/>
            <person name="Korb J."/>
            <person name="Bornberg-Bauer E."/>
        </authorList>
    </citation>
    <scope>NUCLEOTIDE SEQUENCE [LARGE SCALE GENOMIC DNA]</scope>
    <source>
        <tissue evidence="1">Whole body</tissue>
    </source>
</reference>
<organism evidence="1 2">
    <name type="scientific">Cryptotermes secundus</name>
    <dbReference type="NCBI Taxonomy" id="105785"/>
    <lineage>
        <taxon>Eukaryota</taxon>
        <taxon>Metazoa</taxon>
        <taxon>Ecdysozoa</taxon>
        <taxon>Arthropoda</taxon>
        <taxon>Hexapoda</taxon>
        <taxon>Insecta</taxon>
        <taxon>Pterygota</taxon>
        <taxon>Neoptera</taxon>
        <taxon>Polyneoptera</taxon>
        <taxon>Dictyoptera</taxon>
        <taxon>Blattodea</taxon>
        <taxon>Blattoidea</taxon>
        <taxon>Termitoidae</taxon>
        <taxon>Kalotermitidae</taxon>
        <taxon>Cryptotermitinae</taxon>
        <taxon>Cryptotermes</taxon>
    </lineage>
</organism>
<name>A0A2J7PGP7_9NEOP</name>